<evidence type="ECO:0000313" key="2">
    <source>
        <dbReference type="Proteomes" id="UP000324639"/>
    </source>
</evidence>
<dbReference type="EMBL" id="LR026991">
    <property type="protein sequence ID" value="VDB90820.1"/>
    <property type="molecule type" value="Genomic_DNA"/>
</dbReference>
<evidence type="ECO:0000313" key="1">
    <source>
        <dbReference type="EMBL" id="VDB90820.1"/>
    </source>
</evidence>
<proteinExistence type="predicted"/>
<accession>A0A9X9QEG8</accession>
<organism evidence="1 2">
    <name type="scientific">Blumeria graminis f. sp. tritici</name>
    <dbReference type="NCBI Taxonomy" id="62690"/>
    <lineage>
        <taxon>Eukaryota</taxon>
        <taxon>Fungi</taxon>
        <taxon>Dikarya</taxon>
        <taxon>Ascomycota</taxon>
        <taxon>Pezizomycotina</taxon>
        <taxon>Leotiomycetes</taxon>
        <taxon>Erysiphales</taxon>
        <taxon>Erysiphaceae</taxon>
        <taxon>Blumeria</taxon>
    </lineage>
</organism>
<name>A0A9X9QEG8_BLUGR</name>
<reference evidence="1 2" key="1">
    <citation type="submission" date="2018-08" db="EMBL/GenBank/DDBJ databases">
        <authorList>
            <person name="Muller C M."/>
        </authorList>
    </citation>
    <scope>NUCLEOTIDE SEQUENCE [LARGE SCALE GENOMIC DNA]</scope>
</reference>
<dbReference type="AlphaFoldDB" id="A0A9X9QEG8"/>
<protein>
    <submittedName>
        <fullName evidence="1">Bgt-20270</fullName>
    </submittedName>
</protein>
<sequence length="55" mass="6375">MEISIYPIARCNMDPRCQISHPGYQPGCLGQNPQNCFQNHHFELNSHNFSFHEVS</sequence>
<keyword evidence="2" id="KW-1185">Reference proteome</keyword>
<dbReference type="Proteomes" id="UP000324639">
    <property type="component" value="Chromosome Bgt_-08"/>
</dbReference>
<gene>
    <name evidence="1" type="ORF">BGT96224V316_LOCUS5873</name>
</gene>